<evidence type="ECO:0000256" key="1">
    <source>
        <dbReference type="ARBA" id="ARBA00009431"/>
    </source>
</evidence>
<dbReference type="Gene3D" id="3.40.50.1820">
    <property type="entry name" value="alpha/beta hydrolase"/>
    <property type="match status" value="1"/>
</dbReference>
<sequence>MGQFWDEIPDFIFPWLEQQKLFFVATAPLSGDGHVNMSPKGYRGTFRAVGKNRIWYEDLSGSGCETIAHVRENGRITIMFVAFEGPPRIVRFFGKATIYEFGTPEYDLFLPPGTRQPTSRSVVMVDVHKCSTSCGFSVPFFTYRAERLKHRLGGITKEIADMNAEEEMLASCSPGTPLPTPPPRSEHGLRAFWLKFNLKSLDGLPSLQIAPHANKRFDREIMKEWAENRTDDESLSSATSGNELGKMGEWFDTRLFLGLAIGVGIAKAGWVDHVWDIGQGMALRLANATGFLLFHWQLCLVGFQLAVRGILTPIFGVPALLHILTLMLSFSLRTLVLLASVALVAQSRFAKPPNPELEARSTKRISIFKSDTSSSFSPSSLDMVDNLAEASTPKLHVFNSTINPDLSLSFVKDSGVCETTPGVGQMSGYIQVGKNMSMWFWFFEARNNPDDAPFTLWLNGGPGCSSMIGLFQENGPCQVMPDGQTTVLNPFSWNNISNMIYIDQPIGTGFSFGDDEVNSTFTAAPFVWNAFQVLFESPQFKKFKKREFIFATESYGGHYGPEFVTYFDAQNALIKDGTLKGEKVVVSALMINNGWYDPLLQNKAYVDFATNAPSFGPLQPPDVLAQLNASFFEPGGCQDQELACYAAVALANTDPSTKAPLDPATPTPIDSAHADEVCRKADNFCVDNVFVPAVGDRDSDDLRQFSNTTTPFPPEDYVKFLRRAEVVSAIGAVGTYRECANAPFSLFTKTGDDARTLLPQLSKLADSNLRILLWHGDADINCNWLGGHASALALDWHGASKFSQLEFKNMTVAGEVVAAVKQVQKFAFARVFGAGHEIPAFKPRAAFEIFRQVVNGEKLHSV</sequence>
<dbReference type="GO" id="GO:0006508">
    <property type="term" value="P:proteolysis"/>
    <property type="evidence" value="ECO:0007669"/>
    <property type="project" value="UniProtKB-KW"/>
</dbReference>
<dbReference type="PROSITE" id="PS00560">
    <property type="entry name" value="CARBOXYPEPT_SER_HIS"/>
    <property type="match status" value="1"/>
</dbReference>
<dbReference type="InterPro" id="IPR033124">
    <property type="entry name" value="Ser_caboxypep_his_AS"/>
</dbReference>
<comment type="similarity">
    <text evidence="1">Belongs to the peptidase S10 family.</text>
</comment>
<evidence type="ECO:0000313" key="7">
    <source>
        <dbReference type="EMBL" id="PPR01001.1"/>
    </source>
</evidence>
<dbReference type="InParanoid" id="A0A409YDD3"/>
<dbReference type="InterPro" id="IPR012349">
    <property type="entry name" value="Split_barrel_FMN-bd"/>
</dbReference>
<dbReference type="SUPFAM" id="SSF50475">
    <property type="entry name" value="FMN-binding split barrel"/>
    <property type="match status" value="1"/>
</dbReference>
<dbReference type="PANTHER" id="PTHR39336">
    <property type="entry name" value="PYRIDOXAMINE PHOSPHATE OXIDASE FAMILY PROTEIN (AFU_ORTHOLOGUE AFUA_6G11440)"/>
    <property type="match status" value="1"/>
</dbReference>
<dbReference type="Pfam" id="PF01243">
    <property type="entry name" value="PNPOx_N"/>
    <property type="match status" value="1"/>
</dbReference>
<feature type="domain" description="Pyridoxamine 5'-phosphate oxidase N-terminal" evidence="6">
    <location>
        <begin position="12"/>
        <end position="100"/>
    </location>
</feature>
<evidence type="ECO:0000256" key="2">
    <source>
        <dbReference type="ARBA" id="ARBA00022645"/>
    </source>
</evidence>
<keyword evidence="8" id="KW-1185">Reference proteome</keyword>
<keyword evidence="4" id="KW-0378">Hydrolase</keyword>
<dbReference type="Gene3D" id="2.30.110.10">
    <property type="entry name" value="Electron Transport, Fmn-binding Protein, Chain A"/>
    <property type="match status" value="1"/>
</dbReference>
<dbReference type="AlphaFoldDB" id="A0A409YDD3"/>
<accession>A0A409YDD3</accession>
<dbReference type="InterPro" id="IPR011576">
    <property type="entry name" value="Pyridox_Oxase_N"/>
</dbReference>
<evidence type="ECO:0000313" key="8">
    <source>
        <dbReference type="Proteomes" id="UP000284842"/>
    </source>
</evidence>
<dbReference type="PANTHER" id="PTHR39336:SF1">
    <property type="entry name" value="PYRIDOXAMINE PHOSPHATE OXIDASE FAMILY PROTEIN (AFU_ORTHOLOGUE AFUA_6G11440)"/>
    <property type="match status" value="1"/>
</dbReference>
<comment type="caution">
    <text evidence="7">The sequence shown here is derived from an EMBL/GenBank/DDBJ whole genome shotgun (WGS) entry which is preliminary data.</text>
</comment>
<organism evidence="7 8">
    <name type="scientific">Panaeolus cyanescens</name>
    <dbReference type="NCBI Taxonomy" id="181874"/>
    <lineage>
        <taxon>Eukaryota</taxon>
        <taxon>Fungi</taxon>
        <taxon>Dikarya</taxon>
        <taxon>Basidiomycota</taxon>
        <taxon>Agaricomycotina</taxon>
        <taxon>Agaricomycetes</taxon>
        <taxon>Agaricomycetidae</taxon>
        <taxon>Agaricales</taxon>
        <taxon>Agaricineae</taxon>
        <taxon>Galeropsidaceae</taxon>
        <taxon>Panaeolus</taxon>
    </lineage>
</organism>
<protein>
    <recommendedName>
        <fullName evidence="6">Pyridoxamine 5'-phosphate oxidase N-terminal domain-containing protein</fullName>
    </recommendedName>
</protein>
<keyword evidence="5" id="KW-0325">Glycoprotein</keyword>
<dbReference type="Pfam" id="PF00450">
    <property type="entry name" value="Peptidase_S10"/>
    <property type="match status" value="1"/>
</dbReference>
<dbReference type="InterPro" id="IPR029058">
    <property type="entry name" value="AB_hydrolase_fold"/>
</dbReference>
<evidence type="ECO:0000256" key="5">
    <source>
        <dbReference type="ARBA" id="ARBA00023180"/>
    </source>
</evidence>
<dbReference type="Proteomes" id="UP000284842">
    <property type="component" value="Unassembled WGS sequence"/>
</dbReference>
<proteinExistence type="inferred from homology"/>
<evidence type="ECO:0000259" key="6">
    <source>
        <dbReference type="Pfam" id="PF01243"/>
    </source>
</evidence>
<dbReference type="EMBL" id="NHTK01001278">
    <property type="protein sequence ID" value="PPR01001.1"/>
    <property type="molecule type" value="Genomic_DNA"/>
</dbReference>
<gene>
    <name evidence="7" type="ORF">CVT24_000582</name>
</gene>
<dbReference type="SUPFAM" id="SSF53474">
    <property type="entry name" value="alpha/beta-Hydrolases"/>
    <property type="match status" value="1"/>
</dbReference>
<dbReference type="OrthoDB" id="443318at2759"/>
<name>A0A409YDD3_9AGAR</name>
<keyword evidence="2" id="KW-0121">Carboxypeptidase</keyword>
<dbReference type="STRING" id="181874.A0A409YDD3"/>
<keyword evidence="3" id="KW-0645">Protease</keyword>
<evidence type="ECO:0000256" key="4">
    <source>
        <dbReference type="ARBA" id="ARBA00022801"/>
    </source>
</evidence>
<evidence type="ECO:0000256" key="3">
    <source>
        <dbReference type="ARBA" id="ARBA00022670"/>
    </source>
</evidence>
<dbReference type="PRINTS" id="PR00724">
    <property type="entry name" value="CRBOXYPTASEC"/>
</dbReference>
<dbReference type="InterPro" id="IPR001563">
    <property type="entry name" value="Peptidase_S10"/>
</dbReference>
<reference evidence="7 8" key="1">
    <citation type="journal article" date="2018" name="Evol. Lett.">
        <title>Horizontal gene cluster transfer increased hallucinogenic mushroom diversity.</title>
        <authorList>
            <person name="Reynolds H.T."/>
            <person name="Vijayakumar V."/>
            <person name="Gluck-Thaler E."/>
            <person name="Korotkin H.B."/>
            <person name="Matheny P.B."/>
            <person name="Slot J.C."/>
        </authorList>
    </citation>
    <scope>NUCLEOTIDE SEQUENCE [LARGE SCALE GENOMIC DNA]</scope>
    <source>
        <strain evidence="7 8">2629</strain>
    </source>
</reference>
<dbReference type="GO" id="GO:0004185">
    <property type="term" value="F:serine-type carboxypeptidase activity"/>
    <property type="evidence" value="ECO:0007669"/>
    <property type="project" value="InterPro"/>
</dbReference>